<keyword evidence="1" id="KW-0812">Transmembrane</keyword>
<feature type="transmembrane region" description="Helical" evidence="1">
    <location>
        <begin position="272"/>
        <end position="292"/>
    </location>
</feature>
<feature type="transmembrane region" description="Helical" evidence="1">
    <location>
        <begin position="103"/>
        <end position="124"/>
    </location>
</feature>
<sequence length="572" mass="65006">MYPTQTSLIPVTVTIAKFYELILHKYGLVSLLFGHHWYPYWYLGVPLRYISGPIVPLFTILVHAITPSTSIFNIVTFIVVLSMVLSSFGWAKLVHLITKDKKMAILVFLVMLVSPWKYFTGLVFDEGTTMLAKACVPYVLIWVLTYLRNGKKSWFWGSGLAMGITLLVNSSILPSIFVGVLAIAFGEAYHEAKFSNLQYMIANILKIIFLGIVISTLWYGPGYWLNILSNPSIGGASSFKVLIRIFELLRAILPLITAIVTVYMWKKIQNKYVIFACIWLFTFLFLTIFRFLGNPQFWQDWISWFYELEIGLILILAGLAQNRRKLLILLLLPAVMVFVIYNKLGRPQLFSDSFSPGIESLGALEKIVPSGQRVFVSGSAVFWLDALHNMSQVRGGQDEVATNLHWDDASYQLREDSDSEKSKNWLLAMGVQYVLVHGDTSAEYYHDFKDPTKWLEVGKLVWVDKGDSIYEIESSQAWIVDLEKLYSQKLSLEGYIAAQKRPVADYKWIDTDKIEINSGTVSSGEGIVMAVSYDKRWKASSRGVRISQDPMGNMVVVSSNPHDLEQLTLFYK</sequence>
<keyword evidence="1" id="KW-0472">Membrane</keyword>
<evidence type="ECO:0000313" key="3">
    <source>
        <dbReference type="Proteomes" id="UP000034160"/>
    </source>
</evidence>
<accession>A0A0G0Y6B7</accession>
<gene>
    <name evidence="2" type="ORF">UU93_C0008G0024</name>
</gene>
<keyword evidence="1" id="KW-1133">Transmembrane helix</keyword>
<evidence type="ECO:0008006" key="4">
    <source>
        <dbReference type="Google" id="ProtNLM"/>
    </source>
</evidence>
<proteinExistence type="predicted"/>
<feature type="transmembrane region" description="Helical" evidence="1">
    <location>
        <begin position="197"/>
        <end position="220"/>
    </location>
</feature>
<dbReference type="Proteomes" id="UP000034160">
    <property type="component" value="Unassembled WGS sequence"/>
</dbReference>
<feature type="transmembrane region" description="Helical" evidence="1">
    <location>
        <begin position="159"/>
        <end position="185"/>
    </location>
</feature>
<protein>
    <recommendedName>
        <fullName evidence="4">Glycosyltransferase RgtA/B/C/D-like domain-containing protein</fullName>
    </recommendedName>
</protein>
<feature type="transmembrane region" description="Helical" evidence="1">
    <location>
        <begin position="326"/>
        <end position="344"/>
    </location>
</feature>
<feature type="transmembrane region" description="Helical" evidence="1">
    <location>
        <begin position="40"/>
        <end position="65"/>
    </location>
</feature>
<dbReference type="EMBL" id="LCCN01000008">
    <property type="protein sequence ID" value="KKS32262.1"/>
    <property type="molecule type" value="Genomic_DNA"/>
</dbReference>
<reference evidence="2 3" key="1">
    <citation type="journal article" date="2015" name="Nature">
        <title>rRNA introns, odd ribosomes, and small enigmatic genomes across a large radiation of phyla.</title>
        <authorList>
            <person name="Brown C.T."/>
            <person name="Hug L.A."/>
            <person name="Thomas B.C."/>
            <person name="Sharon I."/>
            <person name="Castelle C.J."/>
            <person name="Singh A."/>
            <person name="Wilkins M.J."/>
            <person name="Williams K.H."/>
            <person name="Banfield J.F."/>
        </authorList>
    </citation>
    <scope>NUCLEOTIDE SEQUENCE [LARGE SCALE GENOMIC DNA]</scope>
</reference>
<organism evidence="2 3">
    <name type="scientific">Candidatus Amesbacteria bacterium GW2011_GWA2_42_12</name>
    <dbReference type="NCBI Taxonomy" id="1618356"/>
    <lineage>
        <taxon>Bacteria</taxon>
        <taxon>Candidatus Amesiibacteriota</taxon>
    </lineage>
</organism>
<feature type="transmembrane region" description="Helical" evidence="1">
    <location>
        <begin position="71"/>
        <end position="91"/>
    </location>
</feature>
<evidence type="ECO:0000256" key="1">
    <source>
        <dbReference type="SAM" id="Phobius"/>
    </source>
</evidence>
<feature type="transmembrane region" description="Helical" evidence="1">
    <location>
        <begin position="130"/>
        <end position="147"/>
    </location>
</feature>
<feature type="transmembrane region" description="Helical" evidence="1">
    <location>
        <begin position="304"/>
        <end position="320"/>
    </location>
</feature>
<evidence type="ECO:0000313" key="2">
    <source>
        <dbReference type="EMBL" id="KKS32262.1"/>
    </source>
</evidence>
<dbReference type="AlphaFoldDB" id="A0A0G0Y6B7"/>
<feature type="transmembrane region" description="Helical" evidence="1">
    <location>
        <begin position="241"/>
        <end position="266"/>
    </location>
</feature>
<dbReference type="STRING" id="1618356.UU93_C0008G0024"/>
<name>A0A0G0Y6B7_9BACT</name>
<comment type="caution">
    <text evidence="2">The sequence shown here is derived from an EMBL/GenBank/DDBJ whole genome shotgun (WGS) entry which is preliminary data.</text>
</comment>